<evidence type="ECO:0000313" key="5">
    <source>
        <dbReference type="Proteomes" id="UP001381693"/>
    </source>
</evidence>
<evidence type="ECO:0000256" key="2">
    <source>
        <dbReference type="ARBA" id="ARBA00023002"/>
    </source>
</evidence>
<dbReference type="GO" id="GO:0008270">
    <property type="term" value="F:zinc ion binding"/>
    <property type="evidence" value="ECO:0007669"/>
    <property type="project" value="InterPro"/>
</dbReference>
<dbReference type="Pfam" id="PF00106">
    <property type="entry name" value="adh_short"/>
    <property type="match status" value="1"/>
</dbReference>
<evidence type="ECO:0000256" key="1">
    <source>
        <dbReference type="ARBA" id="ARBA00006484"/>
    </source>
</evidence>
<dbReference type="SMART" id="SM00451">
    <property type="entry name" value="ZnF_U1"/>
    <property type="match status" value="4"/>
</dbReference>
<dbReference type="GO" id="GO:0047886">
    <property type="term" value="F:farnesol dehydrogenase activity"/>
    <property type="evidence" value="ECO:0007669"/>
    <property type="project" value="UniProtKB-EC"/>
</dbReference>
<proteinExistence type="inferred from homology"/>
<dbReference type="PROSITE" id="PS00061">
    <property type="entry name" value="ADH_SHORT"/>
    <property type="match status" value="1"/>
</dbReference>
<comment type="similarity">
    <text evidence="1">Belongs to the short-chain dehydrogenases/reductases (SDR) family.</text>
</comment>
<dbReference type="Proteomes" id="UP001381693">
    <property type="component" value="Unassembled WGS sequence"/>
</dbReference>
<dbReference type="Gene3D" id="3.40.50.720">
    <property type="entry name" value="NAD(P)-binding Rossmann-like Domain"/>
    <property type="match status" value="1"/>
</dbReference>
<dbReference type="InterPro" id="IPR020904">
    <property type="entry name" value="Sc_DH/Rdtase_CS"/>
</dbReference>
<dbReference type="PRINTS" id="PR00081">
    <property type="entry name" value="GDHRDH"/>
</dbReference>
<feature type="domain" description="U1-type" evidence="3">
    <location>
        <begin position="316"/>
        <end position="352"/>
    </location>
</feature>
<dbReference type="PRINTS" id="PR00080">
    <property type="entry name" value="SDRFAMILY"/>
</dbReference>
<keyword evidence="2 4" id="KW-0560">Oxidoreductase</keyword>
<evidence type="ECO:0000259" key="3">
    <source>
        <dbReference type="SMART" id="SM00451"/>
    </source>
</evidence>
<dbReference type="SUPFAM" id="SSF51735">
    <property type="entry name" value="NAD(P)-binding Rossmann-fold domains"/>
    <property type="match status" value="1"/>
</dbReference>
<accession>A0AAN9AGL6</accession>
<keyword evidence="5" id="KW-1185">Reference proteome</keyword>
<sequence length="755" mass="86133">MKEKPLKMKNYRITIDGDGTYCKEWESEFKWLMLVEDSCYCTVCNVAVKPMVKSRLAFHEKTVKHLQNANKIHHLEAEDSNGSYMMEVNDTPFKANKWKSSYDKNRRYNIAWEKEFEWLSFVDNACFCKVCNKSFKIMKKSAISTHEKTSKHLRNLELVKDISVSKQKFIEIPAHSNSGFVESDLFNEVSVNSAKVERISGKIGNSGIELEREFDWLRSTDDGFYCTVCNFTITTAHRNNLALHEKMPEHIHNLQSSLSTGPEPDLIEMHIQSDSDNSNLFSMSAVKIKKLKTSTCPIRRYKREWDDEFDWLLLKNNTCYCTLCEISLNSMEKRSHVQHERTAKHVKRASMMLKRVPIRKLSGVTKISSWKRDYDLNRKYNKRWEREFKWLTFRHNACYCTYCQFTIKGFKRSCLVLHEKSKKHGRMATEMSQEKIQICFGKSENGITTASQGFEITYDHSIAHIFVSNLLCVRFNRLYSDKIRVGYAVSVSPIEHNILRYNTMNRWEGRVALVTGASAGIGAAICRQLVQAGMIVIGAARGVDRVEALAQELQGQPGKLAPVKCDVTSDTDVMNLFSFIKKEYRGVDVCINNAGMSHNHSLLEGTPKEWREMLDVNVVALCLCTRETIKSMQERGVDDGHIIHVNSMSGHRVTTTPGTHFYTATKHAVTGLTEGLRQELRAMKSHIRVSAISPGLVETEFAPRMSSDEAAAKAVYSSLKCLQADDIASSVVHILGAPPHMEIHDILVRPTEQVS</sequence>
<name>A0AAN9AGL6_HALRR</name>
<feature type="domain" description="U1-type" evidence="3">
    <location>
        <begin position="36"/>
        <end position="72"/>
    </location>
</feature>
<evidence type="ECO:0000313" key="4">
    <source>
        <dbReference type="EMBL" id="KAK7086550.1"/>
    </source>
</evidence>
<dbReference type="FunFam" id="3.40.50.720:FF:000047">
    <property type="entry name" value="NADP-dependent L-serine/L-allo-threonine dehydrogenase"/>
    <property type="match status" value="1"/>
</dbReference>
<feature type="domain" description="U1-type" evidence="3">
    <location>
        <begin position="221"/>
        <end position="257"/>
    </location>
</feature>
<dbReference type="InterPro" id="IPR002347">
    <property type="entry name" value="SDR_fam"/>
</dbReference>
<dbReference type="PANTHER" id="PTHR43115">
    <property type="entry name" value="DEHYDROGENASE/REDUCTASE SDR FAMILY MEMBER 11"/>
    <property type="match status" value="1"/>
</dbReference>
<dbReference type="InterPro" id="IPR036291">
    <property type="entry name" value="NAD(P)-bd_dom_sf"/>
</dbReference>
<dbReference type="EMBL" id="JAXCGZ010000151">
    <property type="protein sequence ID" value="KAK7086550.1"/>
    <property type="molecule type" value="Genomic_DNA"/>
</dbReference>
<dbReference type="GO" id="GO:0003676">
    <property type="term" value="F:nucleic acid binding"/>
    <property type="evidence" value="ECO:0007669"/>
    <property type="project" value="InterPro"/>
</dbReference>
<dbReference type="InterPro" id="IPR003604">
    <property type="entry name" value="Matrin/U1-like-C_Znf_C2H2"/>
</dbReference>
<comment type="caution">
    <text evidence="4">The sequence shown here is derived from an EMBL/GenBank/DDBJ whole genome shotgun (WGS) entry which is preliminary data.</text>
</comment>
<feature type="domain" description="U1-type" evidence="3">
    <location>
        <begin position="123"/>
        <end position="159"/>
    </location>
</feature>
<dbReference type="EC" id="1.1.1.216" evidence="4"/>
<organism evidence="4 5">
    <name type="scientific">Halocaridina rubra</name>
    <name type="common">Hawaiian red shrimp</name>
    <dbReference type="NCBI Taxonomy" id="373956"/>
    <lineage>
        <taxon>Eukaryota</taxon>
        <taxon>Metazoa</taxon>
        <taxon>Ecdysozoa</taxon>
        <taxon>Arthropoda</taxon>
        <taxon>Crustacea</taxon>
        <taxon>Multicrustacea</taxon>
        <taxon>Malacostraca</taxon>
        <taxon>Eumalacostraca</taxon>
        <taxon>Eucarida</taxon>
        <taxon>Decapoda</taxon>
        <taxon>Pleocyemata</taxon>
        <taxon>Caridea</taxon>
        <taxon>Atyoidea</taxon>
        <taxon>Atyidae</taxon>
        <taxon>Halocaridina</taxon>
    </lineage>
</organism>
<dbReference type="AlphaFoldDB" id="A0AAN9AGL6"/>
<protein>
    <submittedName>
        <fullName evidence="4">Dehydrogenase/reductase SDR member 11</fullName>
        <ecNumber evidence="4">1.1.1.216</ecNumber>
    </submittedName>
</protein>
<reference evidence="4 5" key="1">
    <citation type="submission" date="2023-11" db="EMBL/GenBank/DDBJ databases">
        <title>Halocaridina rubra genome assembly.</title>
        <authorList>
            <person name="Smith C."/>
        </authorList>
    </citation>
    <scope>NUCLEOTIDE SEQUENCE [LARGE SCALE GENOMIC DNA]</scope>
    <source>
        <strain evidence="4">EP-1</strain>
        <tissue evidence="4">Whole</tissue>
    </source>
</reference>
<dbReference type="PANTHER" id="PTHR43115:SF4">
    <property type="entry name" value="DEHYDROGENASE_REDUCTASE SDR FAMILY MEMBER 11"/>
    <property type="match status" value="1"/>
</dbReference>
<gene>
    <name evidence="4" type="primary">DHRS11</name>
    <name evidence="4" type="ORF">SK128_022321</name>
</gene>